<proteinExistence type="inferred from homology"/>
<dbReference type="Proteomes" id="UP001054945">
    <property type="component" value="Unassembled WGS sequence"/>
</dbReference>
<feature type="domain" description="C2H2-type" evidence="12">
    <location>
        <begin position="25"/>
        <end position="52"/>
    </location>
</feature>
<dbReference type="AlphaFoldDB" id="A0AAV4MAQ6"/>
<keyword evidence="3" id="KW-0479">Metal-binding</keyword>
<evidence type="ECO:0000256" key="1">
    <source>
        <dbReference type="ARBA" id="ARBA00004123"/>
    </source>
</evidence>
<accession>A0AAV4MAQ6</accession>
<comment type="similarity">
    <text evidence="2">Belongs to the krueppel C2H2-type zinc-finger protein family.</text>
</comment>
<reference evidence="13 14" key="1">
    <citation type="submission" date="2021-06" db="EMBL/GenBank/DDBJ databases">
        <title>Caerostris extrusa draft genome.</title>
        <authorList>
            <person name="Kono N."/>
            <person name="Arakawa K."/>
        </authorList>
    </citation>
    <scope>NUCLEOTIDE SEQUENCE [LARGE SCALE GENOMIC DNA]</scope>
</reference>
<evidence type="ECO:0000256" key="5">
    <source>
        <dbReference type="ARBA" id="ARBA00022771"/>
    </source>
</evidence>
<dbReference type="Gene3D" id="3.30.160.60">
    <property type="entry name" value="Classic Zinc Finger"/>
    <property type="match status" value="1"/>
</dbReference>
<gene>
    <name evidence="13" type="ORF">CEXT_113331</name>
</gene>
<evidence type="ECO:0000256" key="8">
    <source>
        <dbReference type="ARBA" id="ARBA00023125"/>
    </source>
</evidence>
<keyword evidence="4" id="KW-0677">Repeat</keyword>
<dbReference type="InterPro" id="IPR036236">
    <property type="entry name" value="Znf_C2H2_sf"/>
</dbReference>
<dbReference type="EMBL" id="BPLR01002052">
    <property type="protein sequence ID" value="GIX69428.1"/>
    <property type="molecule type" value="Genomic_DNA"/>
</dbReference>
<keyword evidence="14" id="KW-1185">Reference proteome</keyword>
<evidence type="ECO:0000259" key="12">
    <source>
        <dbReference type="PROSITE" id="PS50157"/>
    </source>
</evidence>
<evidence type="ECO:0000256" key="2">
    <source>
        <dbReference type="ARBA" id="ARBA00006991"/>
    </source>
</evidence>
<comment type="caution">
    <text evidence="13">The sequence shown here is derived from an EMBL/GenBank/DDBJ whole genome shotgun (WGS) entry which is preliminary data.</text>
</comment>
<keyword evidence="10" id="KW-0539">Nucleus</keyword>
<dbReference type="SUPFAM" id="SSF57667">
    <property type="entry name" value="beta-beta-alpha zinc fingers"/>
    <property type="match status" value="1"/>
</dbReference>
<dbReference type="InterPro" id="IPR013087">
    <property type="entry name" value="Znf_C2H2_type"/>
</dbReference>
<evidence type="ECO:0000256" key="4">
    <source>
        <dbReference type="ARBA" id="ARBA00022737"/>
    </source>
</evidence>
<dbReference type="GO" id="GO:0005634">
    <property type="term" value="C:nucleus"/>
    <property type="evidence" value="ECO:0007669"/>
    <property type="project" value="UniProtKB-SubCell"/>
</dbReference>
<keyword evidence="8" id="KW-0238">DNA-binding</keyword>
<sequence length="102" mass="11159">MKEICAYMADVGITSANIAQSAKHHQCSACGYSTLFSADMKKHIRIHTGERLSQCTLCTKSFIQQNIGIKSTNIAKSVGSHQISSYDCTTDYSAFCKEALND</sequence>
<comment type="subcellular location">
    <subcellularLocation>
        <location evidence="1">Nucleus</location>
    </subcellularLocation>
</comment>
<keyword evidence="5 11" id="KW-0863">Zinc-finger</keyword>
<dbReference type="PROSITE" id="PS50157">
    <property type="entry name" value="ZINC_FINGER_C2H2_2"/>
    <property type="match status" value="1"/>
</dbReference>
<evidence type="ECO:0000256" key="10">
    <source>
        <dbReference type="ARBA" id="ARBA00023242"/>
    </source>
</evidence>
<keyword evidence="7" id="KW-0805">Transcription regulation</keyword>
<evidence type="ECO:0000313" key="14">
    <source>
        <dbReference type="Proteomes" id="UP001054945"/>
    </source>
</evidence>
<organism evidence="13 14">
    <name type="scientific">Caerostris extrusa</name>
    <name type="common">Bark spider</name>
    <name type="synonym">Caerostris bankana</name>
    <dbReference type="NCBI Taxonomy" id="172846"/>
    <lineage>
        <taxon>Eukaryota</taxon>
        <taxon>Metazoa</taxon>
        <taxon>Ecdysozoa</taxon>
        <taxon>Arthropoda</taxon>
        <taxon>Chelicerata</taxon>
        <taxon>Arachnida</taxon>
        <taxon>Araneae</taxon>
        <taxon>Araneomorphae</taxon>
        <taxon>Entelegynae</taxon>
        <taxon>Araneoidea</taxon>
        <taxon>Araneidae</taxon>
        <taxon>Caerostris</taxon>
    </lineage>
</organism>
<evidence type="ECO:0000256" key="3">
    <source>
        <dbReference type="ARBA" id="ARBA00022723"/>
    </source>
</evidence>
<evidence type="ECO:0000256" key="11">
    <source>
        <dbReference type="PROSITE-ProRule" id="PRU00042"/>
    </source>
</evidence>
<dbReference type="GO" id="GO:0008270">
    <property type="term" value="F:zinc ion binding"/>
    <property type="evidence" value="ECO:0007669"/>
    <property type="project" value="UniProtKB-KW"/>
</dbReference>
<evidence type="ECO:0000256" key="9">
    <source>
        <dbReference type="ARBA" id="ARBA00023163"/>
    </source>
</evidence>
<evidence type="ECO:0000313" key="13">
    <source>
        <dbReference type="EMBL" id="GIX69428.1"/>
    </source>
</evidence>
<protein>
    <recommendedName>
        <fullName evidence="12">C2H2-type domain-containing protein</fullName>
    </recommendedName>
</protein>
<evidence type="ECO:0000256" key="6">
    <source>
        <dbReference type="ARBA" id="ARBA00022833"/>
    </source>
</evidence>
<keyword evidence="9" id="KW-0804">Transcription</keyword>
<keyword evidence="6" id="KW-0862">Zinc</keyword>
<evidence type="ECO:0000256" key="7">
    <source>
        <dbReference type="ARBA" id="ARBA00023015"/>
    </source>
</evidence>
<dbReference type="GO" id="GO:0003690">
    <property type="term" value="F:double-stranded DNA binding"/>
    <property type="evidence" value="ECO:0007669"/>
    <property type="project" value="UniProtKB-ARBA"/>
</dbReference>
<name>A0AAV4MAQ6_CAEEX</name>
<dbReference type="FunFam" id="3.30.160.60:FF:001370">
    <property type="entry name" value="Zinc finger protein"/>
    <property type="match status" value="1"/>
</dbReference>